<dbReference type="Proteomes" id="UP001172673">
    <property type="component" value="Unassembled WGS sequence"/>
</dbReference>
<protein>
    <recommendedName>
        <fullName evidence="3">Transcription factor domain-containing protein</fullName>
    </recommendedName>
</protein>
<dbReference type="EMBL" id="JAPDRK010000021">
    <property type="protein sequence ID" value="KAJ9603641.1"/>
    <property type="molecule type" value="Genomic_DNA"/>
</dbReference>
<keyword evidence="2" id="KW-1185">Reference proteome</keyword>
<accession>A0AA38WYS3</accession>
<proteinExistence type="predicted"/>
<dbReference type="AlphaFoldDB" id="A0AA38WYS3"/>
<name>A0AA38WYS3_9EURO</name>
<sequence>MSPRKRNNTCKEQEHMRDSLFWTGIIIDSTRSVIHQRPSVILPNREADACVWDLIRQRTVVFEQSFRSLRDSPLPLPADVTVVLLQHAVACKTMNLGMLAQYFGALFQANAGAIEDAAARVLAESRRFHDIFDKFLAMCSRDYFSMSADSRLNYVLLIAHYHLGALVLADTLDHFDVVPEPLKDPSLSRLYACNAIVNALNLALNHDRYSGDDSLLGSTLLRDPTPVVMAEVLSRTGRSIFILLESGQIARHTAQFMITVVAATLSVVSQVSATAKHVLESVRELCARNQLELREDSPTQPRASLSAEHVELLSMCDGAFVDDFLHEMQIQASADGSLDRTIARYETAPNSAAARPVESCRVDALLNEPPGDLWHTNQVFLGR</sequence>
<gene>
    <name evidence="1" type="ORF">H2200_011827</name>
</gene>
<evidence type="ECO:0000313" key="1">
    <source>
        <dbReference type="EMBL" id="KAJ9603641.1"/>
    </source>
</evidence>
<reference evidence="1" key="1">
    <citation type="submission" date="2022-10" db="EMBL/GenBank/DDBJ databases">
        <title>Culturing micro-colonial fungi from biological soil crusts in the Mojave desert and describing Neophaeococcomyces mojavensis, and introducing the new genera and species Taxawa tesnikishii.</title>
        <authorList>
            <person name="Kurbessoian T."/>
            <person name="Stajich J.E."/>
        </authorList>
    </citation>
    <scope>NUCLEOTIDE SEQUENCE</scope>
    <source>
        <strain evidence="1">TK_41</strain>
    </source>
</reference>
<comment type="caution">
    <text evidence="1">The sequence shown here is derived from an EMBL/GenBank/DDBJ whole genome shotgun (WGS) entry which is preliminary data.</text>
</comment>
<organism evidence="1 2">
    <name type="scientific">Cladophialophora chaetospira</name>
    <dbReference type="NCBI Taxonomy" id="386627"/>
    <lineage>
        <taxon>Eukaryota</taxon>
        <taxon>Fungi</taxon>
        <taxon>Dikarya</taxon>
        <taxon>Ascomycota</taxon>
        <taxon>Pezizomycotina</taxon>
        <taxon>Eurotiomycetes</taxon>
        <taxon>Chaetothyriomycetidae</taxon>
        <taxon>Chaetothyriales</taxon>
        <taxon>Herpotrichiellaceae</taxon>
        <taxon>Cladophialophora</taxon>
    </lineage>
</organism>
<evidence type="ECO:0000313" key="2">
    <source>
        <dbReference type="Proteomes" id="UP001172673"/>
    </source>
</evidence>
<evidence type="ECO:0008006" key="3">
    <source>
        <dbReference type="Google" id="ProtNLM"/>
    </source>
</evidence>